<dbReference type="EC" id="3.5.4.2" evidence="2 6"/>
<dbReference type="NCBIfam" id="TIGR01178">
    <property type="entry name" value="ade"/>
    <property type="match status" value="1"/>
</dbReference>
<evidence type="ECO:0000256" key="3">
    <source>
        <dbReference type="ARBA" id="ARBA00022801"/>
    </source>
</evidence>
<evidence type="ECO:0000256" key="1">
    <source>
        <dbReference type="ARBA" id="ARBA00006773"/>
    </source>
</evidence>
<dbReference type="PANTHER" id="PTHR11113">
    <property type="entry name" value="N-ACETYLGLUCOSAMINE-6-PHOSPHATE DEACETYLASE"/>
    <property type="match status" value="1"/>
</dbReference>
<evidence type="ECO:0000259" key="9">
    <source>
        <dbReference type="Pfam" id="PF13382"/>
    </source>
</evidence>
<evidence type="ECO:0000256" key="4">
    <source>
        <dbReference type="ARBA" id="ARBA00023211"/>
    </source>
</evidence>
<dbReference type="Gene3D" id="3.20.20.140">
    <property type="entry name" value="Metal-dependent hydrolases"/>
    <property type="match status" value="1"/>
</dbReference>
<keyword evidence="4 6" id="KW-0464">Manganese</keyword>
<evidence type="ECO:0000256" key="5">
    <source>
        <dbReference type="ARBA" id="ARBA00047720"/>
    </source>
</evidence>
<evidence type="ECO:0000256" key="7">
    <source>
        <dbReference type="SAM" id="MobiDB-lite"/>
    </source>
</evidence>
<dbReference type="GO" id="GO:0000034">
    <property type="term" value="F:adenine deaminase activity"/>
    <property type="evidence" value="ECO:0007669"/>
    <property type="project" value="UniProtKB-UniRule"/>
</dbReference>
<dbReference type="InterPro" id="IPR006680">
    <property type="entry name" value="Amidohydro-rel"/>
</dbReference>
<dbReference type="EMBL" id="CADCWL010000256">
    <property type="protein sequence ID" value="CAA9586067.1"/>
    <property type="molecule type" value="Genomic_DNA"/>
</dbReference>
<comment type="similarity">
    <text evidence="1 6">Belongs to the metallo-dependent hydrolases superfamily. Adenine deaminase family.</text>
</comment>
<reference evidence="10" key="1">
    <citation type="submission" date="2020-02" db="EMBL/GenBank/DDBJ databases">
        <authorList>
            <person name="Meier V. D."/>
        </authorList>
    </citation>
    <scope>NUCLEOTIDE SEQUENCE</scope>
    <source>
        <strain evidence="10">AVDCRST_MAG19</strain>
    </source>
</reference>
<dbReference type="InterPro" id="IPR011059">
    <property type="entry name" value="Metal-dep_hydrolase_composite"/>
</dbReference>
<evidence type="ECO:0000256" key="6">
    <source>
        <dbReference type="HAMAP-Rule" id="MF_01518"/>
    </source>
</evidence>
<sequence length="575" mass="59054">MDEGRHFGFDAAAWRRRLRVAQGAEPADLVLAGGNVVDVFGGELFRADVAIADGVIAGVGDYPAARERIDVGGKTVAPSFVDAHVHLESSLVWVPEFARAVVPHGTGAVVTDPHEIANVAGLPGIEAMRTAAAGLPLRIAFTVPSCVPASRHESPGADFGVDQIAAALAWPEAVGLGELMDFPAVLAGEEGIAAKLGVSAGRRRDGHAPGLGGAPLQAYAGSGPGSDHESTGLAEARAKLRAGLMVMIREGSTEHNLRDLLPLVTDRTYPRCCFASDDRDCHALLHDGHLDAILRLAIGNGLEPLRAIRMATWNAADYWRLDGLGAVSPGYAANLVVLDDLPRVAVGLTLYGGRVVARSGSLVPGAMPPPSPAPPILRDTVRLAPLKVSDLRLGPADAGVAVEAVPGQIVTRLVAVEPVIADGWAVAAPGAERDLLKLVCVERHHATGRVGVGYVRGFGLREGAIASTIAHDAHNIVAVGADDADLLAAIATVAEGGGGLAAVAGGRVVAHLPLPIAGLLSARPLTEVAAAYAVLEAAARNLGSPLPSPFGLLAFMALSVIPAARVTDRGFLRVG</sequence>
<dbReference type="AlphaFoldDB" id="A0A6J4VUS6"/>
<accession>A0A6J4VUS6</accession>
<dbReference type="SUPFAM" id="SSF51556">
    <property type="entry name" value="Metallo-dependent hydrolases"/>
    <property type="match status" value="1"/>
</dbReference>
<dbReference type="InterPro" id="IPR032466">
    <property type="entry name" value="Metal_Hydrolase"/>
</dbReference>
<proteinExistence type="inferred from homology"/>
<dbReference type="SUPFAM" id="SSF51338">
    <property type="entry name" value="Composite domain of metallo-dependent hydrolases"/>
    <property type="match status" value="1"/>
</dbReference>
<dbReference type="HAMAP" id="MF_01518">
    <property type="entry name" value="Adenine_deamin"/>
    <property type="match status" value="1"/>
</dbReference>
<protein>
    <recommendedName>
        <fullName evidence="2 6">Adenine deaminase</fullName>
        <shortName evidence="6">Adenase</shortName>
        <shortName evidence="6">Adenine aminase</shortName>
        <ecNumber evidence="2 6">3.5.4.2</ecNumber>
    </recommendedName>
</protein>
<dbReference type="Gene3D" id="2.30.40.10">
    <property type="entry name" value="Urease, subunit C, domain 1"/>
    <property type="match status" value="1"/>
</dbReference>
<dbReference type="InterPro" id="IPR006679">
    <property type="entry name" value="Adenine_deam"/>
</dbReference>
<comment type="cofactor">
    <cofactor evidence="6">
        <name>Mn(2+)</name>
        <dbReference type="ChEBI" id="CHEBI:29035"/>
    </cofactor>
</comment>
<organism evidence="10">
    <name type="scientific">uncultured Thermomicrobiales bacterium</name>
    <dbReference type="NCBI Taxonomy" id="1645740"/>
    <lineage>
        <taxon>Bacteria</taxon>
        <taxon>Pseudomonadati</taxon>
        <taxon>Thermomicrobiota</taxon>
        <taxon>Thermomicrobia</taxon>
        <taxon>Thermomicrobiales</taxon>
        <taxon>environmental samples</taxon>
    </lineage>
</organism>
<evidence type="ECO:0000313" key="10">
    <source>
        <dbReference type="EMBL" id="CAA9586067.1"/>
    </source>
</evidence>
<dbReference type="InterPro" id="IPR026912">
    <property type="entry name" value="Adenine_deam_C"/>
</dbReference>
<evidence type="ECO:0000256" key="2">
    <source>
        <dbReference type="ARBA" id="ARBA00012782"/>
    </source>
</evidence>
<dbReference type="GO" id="GO:0006146">
    <property type="term" value="P:adenine catabolic process"/>
    <property type="evidence" value="ECO:0007669"/>
    <property type="project" value="InterPro"/>
</dbReference>
<name>A0A6J4VUS6_9BACT</name>
<dbReference type="Pfam" id="PF13382">
    <property type="entry name" value="Adenine_deam_C"/>
    <property type="match status" value="1"/>
</dbReference>
<feature type="domain" description="Adenine deaminase C-terminal" evidence="9">
    <location>
        <begin position="408"/>
        <end position="574"/>
    </location>
</feature>
<gene>
    <name evidence="6" type="primary">ade</name>
    <name evidence="10" type="ORF">AVDCRST_MAG19-4690</name>
</gene>
<feature type="domain" description="Amidohydrolase-related" evidence="8">
    <location>
        <begin position="75"/>
        <end position="347"/>
    </location>
</feature>
<comment type="catalytic activity">
    <reaction evidence="5 6">
        <text>adenine + H2O + H(+) = hypoxanthine + NH4(+)</text>
        <dbReference type="Rhea" id="RHEA:23688"/>
        <dbReference type="ChEBI" id="CHEBI:15377"/>
        <dbReference type="ChEBI" id="CHEBI:15378"/>
        <dbReference type="ChEBI" id="CHEBI:16708"/>
        <dbReference type="ChEBI" id="CHEBI:17368"/>
        <dbReference type="ChEBI" id="CHEBI:28938"/>
        <dbReference type="EC" id="3.5.4.2"/>
    </reaction>
</comment>
<dbReference type="PANTHER" id="PTHR11113:SF2">
    <property type="entry name" value="ADENINE DEAMINASE"/>
    <property type="match status" value="1"/>
</dbReference>
<dbReference type="Pfam" id="PF01979">
    <property type="entry name" value="Amidohydro_1"/>
    <property type="match status" value="1"/>
</dbReference>
<keyword evidence="3 6" id="KW-0378">Hydrolase</keyword>
<evidence type="ECO:0000259" key="8">
    <source>
        <dbReference type="Pfam" id="PF01979"/>
    </source>
</evidence>
<feature type="region of interest" description="Disordered" evidence="7">
    <location>
        <begin position="204"/>
        <end position="230"/>
    </location>
</feature>